<evidence type="ECO:0000256" key="3">
    <source>
        <dbReference type="ARBA" id="ARBA00022989"/>
    </source>
</evidence>
<dbReference type="PANTHER" id="PTHR10846:SF8">
    <property type="entry name" value="INNER MEMBRANE PROTEIN YRBG"/>
    <property type="match status" value="1"/>
</dbReference>
<accession>A0AAW9RXI7</accession>
<dbReference type="Gene3D" id="1.20.1420.30">
    <property type="entry name" value="NCX, central ion-binding region"/>
    <property type="match status" value="1"/>
</dbReference>
<name>A0AAW9RXI7_9HYPH</name>
<evidence type="ECO:0000256" key="2">
    <source>
        <dbReference type="ARBA" id="ARBA00022692"/>
    </source>
</evidence>
<feature type="transmembrane region" description="Helical" evidence="5">
    <location>
        <begin position="243"/>
        <end position="266"/>
    </location>
</feature>
<dbReference type="InterPro" id="IPR044880">
    <property type="entry name" value="NCX_ion-bd_dom_sf"/>
</dbReference>
<dbReference type="GO" id="GO:0005886">
    <property type="term" value="C:plasma membrane"/>
    <property type="evidence" value="ECO:0007669"/>
    <property type="project" value="TreeGrafter"/>
</dbReference>
<feature type="domain" description="Sodium/calcium exchanger membrane region" evidence="6">
    <location>
        <begin position="2"/>
        <end position="141"/>
    </location>
</feature>
<feature type="transmembrane region" description="Helical" evidence="5">
    <location>
        <begin position="102"/>
        <end position="118"/>
    </location>
</feature>
<keyword evidence="4 5" id="KW-0472">Membrane</keyword>
<evidence type="ECO:0000259" key="6">
    <source>
        <dbReference type="Pfam" id="PF01699"/>
    </source>
</evidence>
<reference evidence="7 8" key="1">
    <citation type="submission" date="2024-02" db="EMBL/GenBank/DDBJ databases">
        <title>Genome analysis and characterization of Microbaculum marinisediminis sp. nov., isolated from marine sediment.</title>
        <authorList>
            <person name="Du Z.-J."/>
            <person name="Ye Y.-Q."/>
            <person name="Zhang Z.-R."/>
            <person name="Yuan S.-M."/>
            <person name="Zhang X.-Y."/>
        </authorList>
    </citation>
    <scope>NUCLEOTIDE SEQUENCE [LARGE SCALE GENOMIC DNA]</scope>
    <source>
        <strain evidence="7 8">SDUM1044001</strain>
    </source>
</reference>
<feature type="transmembrane region" description="Helical" evidence="5">
    <location>
        <begin position="207"/>
        <end position="231"/>
    </location>
</feature>
<dbReference type="InterPro" id="IPR004837">
    <property type="entry name" value="NaCa_Exmemb"/>
</dbReference>
<evidence type="ECO:0000313" key="8">
    <source>
        <dbReference type="Proteomes" id="UP001378188"/>
    </source>
</evidence>
<keyword evidence="3 5" id="KW-1133">Transmembrane helix</keyword>
<comment type="caution">
    <text evidence="7">The sequence shown here is derived from an EMBL/GenBank/DDBJ whole genome shotgun (WGS) entry which is preliminary data.</text>
</comment>
<dbReference type="RefSeq" id="WP_340329889.1">
    <property type="nucleotide sequence ID" value="NZ_JAZHOF010000004.1"/>
</dbReference>
<evidence type="ECO:0000313" key="7">
    <source>
        <dbReference type="EMBL" id="MEJ8572196.1"/>
    </source>
</evidence>
<dbReference type="Proteomes" id="UP001378188">
    <property type="component" value="Unassembled WGS sequence"/>
</dbReference>
<evidence type="ECO:0000256" key="5">
    <source>
        <dbReference type="SAM" id="Phobius"/>
    </source>
</evidence>
<dbReference type="Pfam" id="PF01699">
    <property type="entry name" value="Na_Ca_ex"/>
    <property type="match status" value="2"/>
</dbReference>
<evidence type="ECO:0000256" key="1">
    <source>
        <dbReference type="ARBA" id="ARBA00004141"/>
    </source>
</evidence>
<feature type="transmembrane region" description="Helical" evidence="5">
    <location>
        <begin position="174"/>
        <end position="195"/>
    </location>
</feature>
<dbReference type="GO" id="GO:0008273">
    <property type="term" value="F:calcium, potassium:sodium antiporter activity"/>
    <property type="evidence" value="ECO:0007669"/>
    <property type="project" value="TreeGrafter"/>
</dbReference>
<organism evidence="7 8">
    <name type="scientific">Microbaculum marinum</name>
    <dbReference type="NCBI Taxonomy" id="1764581"/>
    <lineage>
        <taxon>Bacteria</taxon>
        <taxon>Pseudomonadati</taxon>
        <taxon>Pseudomonadota</taxon>
        <taxon>Alphaproteobacteria</taxon>
        <taxon>Hyphomicrobiales</taxon>
        <taxon>Tepidamorphaceae</taxon>
        <taxon>Microbaculum</taxon>
    </lineage>
</organism>
<feature type="transmembrane region" description="Helical" evidence="5">
    <location>
        <begin position="66"/>
        <end position="90"/>
    </location>
</feature>
<comment type="subcellular location">
    <subcellularLocation>
        <location evidence="1">Membrane</location>
        <topology evidence="1">Multi-pass membrane protein</topology>
    </subcellularLocation>
</comment>
<dbReference type="NCBIfam" id="TIGR00367">
    <property type="entry name" value="calcium/sodium antiporter"/>
    <property type="match status" value="1"/>
</dbReference>
<keyword evidence="8" id="KW-1185">Reference proteome</keyword>
<feature type="domain" description="Sodium/calcium exchanger membrane region" evidence="6">
    <location>
        <begin position="174"/>
        <end position="314"/>
    </location>
</feature>
<keyword evidence="2 5" id="KW-0812">Transmembrane</keyword>
<feature type="transmembrane region" description="Helical" evidence="5">
    <location>
        <begin position="297"/>
        <end position="315"/>
    </location>
</feature>
<dbReference type="GO" id="GO:0005262">
    <property type="term" value="F:calcium channel activity"/>
    <property type="evidence" value="ECO:0007669"/>
    <property type="project" value="TreeGrafter"/>
</dbReference>
<feature type="transmembrane region" description="Helical" evidence="5">
    <location>
        <begin position="124"/>
        <end position="143"/>
    </location>
</feature>
<evidence type="ECO:0000256" key="4">
    <source>
        <dbReference type="ARBA" id="ARBA00023136"/>
    </source>
</evidence>
<protein>
    <submittedName>
        <fullName evidence="7">Calcium/sodium antiporter</fullName>
    </submittedName>
</protein>
<feature type="transmembrane region" description="Helical" evidence="5">
    <location>
        <begin position="272"/>
        <end position="290"/>
    </location>
</feature>
<dbReference type="InterPro" id="IPR004481">
    <property type="entry name" value="K/Na/Ca-exchanger"/>
</dbReference>
<dbReference type="GO" id="GO:0006874">
    <property type="term" value="P:intracellular calcium ion homeostasis"/>
    <property type="evidence" value="ECO:0007669"/>
    <property type="project" value="TreeGrafter"/>
</dbReference>
<gene>
    <name evidence="7" type="ORF">V3328_11970</name>
</gene>
<dbReference type="EMBL" id="JAZHOF010000004">
    <property type="protein sequence ID" value="MEJ8572196.1"/>
    <property type="molecule type" value="Genomic_DNA"/>
</dbReference>
<dbReference type="AlphaFoldDB" id="A0AAW9RXI7"/>
<sequence length="324" mass="33088">MAYLILIVGLIVLLFAGDLLVRGAVTIAERLGIPSLIIGLTIVALGTSAPEMVVSLDAALSGAPGIAVGNVVGSNIANVLLVLGLPSIVLATRCDEPGLRRNTVFLIVATLVFIALAWTAPLGLWQGLVMIALMAAFLVYSGARARHAMNGPEDLEAAPVDTAAAGGSRRFVPLLFLVVGLLGLPLGAHLTVAGAREIALAFGMSDAAIGLTVVALGTSLPELAATMMAALRRETGIAVGNVIGSNIFNLLAILGVTAVVAPIPLAPAVLKVDLWVMLAASLVIVPFVFGRFSIGRIAGLVFVASYVAYVAVVVGQHSEALTSH</sequence>
<proteinExistence type="predicted"/>
<dbReference type="Gene3D" id="6.10.280.80">
    <property type="entry name" value="NCX, peripheral helical region"/>
    <property type="match status" value="1"/>
</dbReference>
<dbReference type="PANTHER" id="PTHR10846">
    <property type="entry name" value="SODIUM/POTASSIUM/CALCIUM EXCHANGER"/>
    <property type="match status" value="1"/>
</dbReference>